<reference evidence="2" key="1">
    <citation type="submission" date="2023-04" db="EMBL/GenBank/DDBJ databases">
        <title>Phytophthora fragariaefolia NBRC 109709.</title>
        <authorList>
            <person name="Ichikawa N."/>
            <person name="Sato H."/>
            <person name="Tonouchi N."/>
        </authorList>
    </citation>
    <scope>NUCLEOTIDE SEQUENCE</scope>
    <source>
        <strain evidence="2">NBRC 109709</strain>
    </source>
</reference>
<proteinExistence type="predicted"/>
<gene>
    <name evidence="2" type="ORF">Pfra01_000762000</name>
</gene>
<keyword evidence="3" id="KW-1185">Reference proteome</keyword>
<name>A0A9W6X627_9STRA</name>
<dbReference type="Gene3D" id="2.60.120.620">
    <property type="entry name" value="q2cbj1_9rhob like domain"/>
    <property type="match status" value="1"/>
</dbReference>
<evidence type="ECO:0000313" key="2">
    <source>
        <dbReference type="EMBL" id="GMF32254.1"/>
    </source>
</evidence>
<protein>
    <submittedName>
        <fullName evidence="2">Unnamed protein product</fullName>
    </submittedName>
</protein>
<sequence length="212" mass="23964">MSPALLELAKALKVVIAMIHPECVPGSSFMRSKPGGSEQEPHQDYQSSDLAQARTRTQTAFWEAIFALELDTKLRVYKGCFTAKIDSEALAVQIPVGFCVLFRGDLIHNGTTFASTNHRLHCYLTYEGVSWTPDVVQNVLPEHDECQYCGAKILKGSRLRLHRFYCDQNPKGPENPLKRMSENKAGKFACTICKKTFELQGTLRVHKIRERF</sequence>
<accession>A0A9W6X627</accession>
<organism evidence="2 3">
    <name type="scientific">Phytophthora fragariaefolia</name>
    <dbReference type="NCBI Taxonomy" id="1490495"/>
    <lineage>
        <taxon>Eukaryota</taxon>
        <taxon>Sar</taxon>
        <taxon>Stramenopiles</taxon>
        <taxon>Oomycota</taxon>
        <taxon>Peronosporomycetes</taxon>
        <taxon>Peronosporales</taxon>
        <taxon>Peronosporaceae</taxon>
        <taxon>Phytophthora</taxon>
    </lineage>
</organism>
<dbReference type="SUPFAM" id="SSF51197">
    <property type="entry name" value="Clavaminate synthase-like"/>
    <property type="match status" value="1"/>
</dbReference>
<dbReference type="OrthoDB" id="88488at2759"/>
<dbReference type="EMBL" id="BSXT01000681">
    <property type="protein sequence ID" value="GMF32254.1"/>
    <property type="molecule type" value="Genomic_DNA"/>
</dbReference>
<dbReference type="Proteomes" id="UP001165121">
    <property type="component" value="Unassembled WGS sequence"/>
</dbReference>
<feature type="region of interest" description="Disordered" evidence="1">
    <location>
        <begin position="30"/>
        <end position="49"/>
    </location>
</feature>
<evidence type="ECO:0000313" key="3">
    <source>
        <dbReference type="Proteomes" id="UP001165121"/>
    </source>
</evidence>
<evidence type="ECO:0000256" key="1">
    <source>
        <dbReference type="SAM" id="MobiDB-lite"/>
    </source>
</evidence>
<dbReference type="AlphaFoldDB" id="A0A9W6X627"/>
<comment type="caution">
    <text evidence="2">The sequence shown here is derived from an EMBL/GenBank/DDBJ whole genome shotgun (WGS) entry which is preliminary data.</text>
</comment>